<proteinExistence type="predicted"/>
<evidence type="ECO:0000313" key="2">
    <source>
        <dbReference type="EMBL" id="KAK3767390.1"/>
    </source>
</evidence>
<keyword evidence="3" id="KW-1185">Reference proteome</keyword>
<feature type="region of interest" description="Disordered" evidence="1">
    <location>
        <begin position="1"/>
        <end position="31"/>
    </location>
</feature>
<accession>A0AAE0ZDQ3</accession>
<dbReference type="EMBL" id="JAWDGP010004153">
    <property type="protein sequence ID" value="KAK3767390.1"/>
    <property type="molecule type" value="Genomic_DNA"/>
</dbReference>
<name>A0AAE0ZDQ3_9GAST</name>
<reference evidence="2" key="1">
    <citation type="journal article" date="2023" name="G3 (Bethesda)">
        <title>A reference genome for the long-term kleptoplast-retaining sea slug Elysia crispata morphotype clarki.</title>
        <authorList>
            <person name="Eastman K.E."/>
            <person name="Pendleton A.L."/>
            <person name="Shaikh M.A."/>
            <person name="Suttiyut T."/>
            <person name="Ogas R."/>
            <person name="Tomko P."/>
            <person name="Gavelis G."/>
            <person name="Widhalm J.R."/>
            <person name="Wisecaver J.H."/>
        </authorList>
    </citation>
    <scope>NUCLEOTIDE SEQUENCE</scope>
    <source>
        <strain evidence="2">ECLA1</strain>
    </source>
</reference>
<protein>
    <submittedName>
        <fullName evidence="2">Uncharacterized protein</fullName>
    </submittedName>
</protein>
<organism evidence="2 3">
    <name type="scientific">Elysia crispata</name>
    <name type="common">lettuce slug</name>
    <dbReference type="NCBI Taxonomy" id="231223"/>
    <lineage>
        <taxon>Eukaryota</taxon>
        <taxon>Metazoa</taxon>
        <taxon>Spiralia</taxon>
        <taxon>Lophotrochozoa</taxon>
        <taxon>Mollusca</taxon>
        <taxon>Gastropoda</taxon>
        <taxon>Heterobranchia</taxon>
        <taxon>Euthyneura</taxon>
        <taxon>Panpulmonata</taxon>
        <taxon>Sacoglossa</taxon>
        <taxon>Placobranchoidea</taxon>
        <taxon>Plakobranchidae</taxon>
        <taxon>Elysia</taxon>
    </lineage>
</organism>
<dbReference type="Proteomes" id="UP001283361">
    <property type="component" value="Unassembled WGS sequence"/>
</dbReference>
<dbReference type="AlphaFoldDB" id="A0AAE0ZDQ3"/>
<evidence type="ECO:0000256" key="1">
    <source>
        <dbReference type="SAM" id="MobiDB-lite"/>
    </source>
</evidence>
<evidence type="ECO:0000313" key="3">
    <source>
        <dbReference type="Proteomes" id="UP001283361"/>
    </source>
</evidence>
<comment type="caution">
    <text evidence="2">The sequence shown here is derived from an EMBL/GenBank/DDBJ whole genome shotgun (WGS) entry which is preliminary data.</text>
</comment>
<gene>
    <name evidence="2" type="ORF">RRG08_049755</name>
</gene>
<sequence>MAGEPTVSVMARDQSSDSHQTYRSPEPHKLAFGTPRESNPLGYCDLAITFPPETVPGDKDDLAIKIACLLPTKLILFVNWLL</sequence>